<dbReference type="OrthoDB" id="9778801at2"/>
<dbReference type="Proteomes" id="UP000246964">
    <property type="component" value="Unassembled WGS sequence"/>
</dbReference>
<keyword evidence="3" id="KW-1185">Reference proteome</keyword>
<dbReference type="RefSeq" id="WP_110074971.1">
    <property type="nucleotide sequence ID" value="NZ_QGTT01000002.1"/>
</dbReference>
<sequence>MSLASAIYRGRVHHARYLPHPHAFSYSIAQWWLALDELEQVAAQSRWFSLTNRWAPLRFKRSDYLPDTDGDLAAAVRQKLSEQLQQPISGRVFFLGALRTCGLYFNPLNCYFVQSDGAQEFSYMLAEVSNTPWNERHYYGVDLQQPLRHPKTFFVSPFNPLNMHYRWQLKPPAGYAVEAGDKALVHLDVLKQQATAGNDAGSWVRHFSATMKLSRVALNRRSIRNVLLRYPINTVGTVAAIYWQALRLWLKRNPVYISERTCSATRASETTSSATTSSAATSTESKQNELNK</sequence>
<evidence type="ECO:0000256" key="1">
    <source>
        <dbReference type="SAM" id="MobiDB-lite"/>
    </source>
</evidence>
<reference evidence="2 3" key="1">
    <citation type="submission" date="2018-05" db="EMBL/GenBank/DDBJ databases">
        <title>Freshwater and sediment microbial communities from various areas in North America, analyzing microbe dynamics in response to fracking.</title>
        <authorList>
            <person name="Lamendella R."/>
        </authorList>
    </citation>
    <scope>NUCLEOTIDE SEQUENCE [LARGE SCALE GENOMIC DNA]</scope>
    <source>
        <strain evidence="2 3">125B1</strain>
    </source>
</reference>
<accession>A0A317QC84</accession>
<evidence type="ECO:0008006" key="4">
    <source>
        <dbReference type="Google" id="ProtNLM"/>
    </source>
</evidence>
<proteinExistence type="predicted"/>
<evidence type="ECO:0000313" key="2">
    <source>
        <dbReference type="EMBL" id="PWW15020.1"/>
    </source>
</evidence>
<dbReference type="Pfam" id="PF07103">
    <property type="entry name" value="DUF1365"/>
    <property type="match status" value="1"/>
</dbReference>
<organism evidence="2 3">
    <name type="scientific">Pseudidiomarina maritima</name>
    <dbReference type="NCBI Taxonomy" id="519453"/>
    <lineage>
        <taxon>Bacteria</taxon>
        <taxon>Pseudomonadati</taxon>
        <taxon>Pseudomonadota</taxon>
        <taxon>Gammaproteobacteria</taxon>
        <taxon>Alteromonadales</taxon>
        <taxon>Idiomarinaceae</taxon>
        <taxon>Pseudidiomarina</taxon>
    </lineage>
</organism>
<gene>
    <name evidence="2" type="ORF">DET45_10218</name>
</gene>
<protein>
    <recommendedName>
        <fullName evidence="4">DUF1365 family protein</fullName>
    </recommendedName>
</protein>
<comment type="caution">
    <text evidence="2">The sequence shown here is derived from an EMBL/GenBank/DDBJ whole genome shotgun (WGS) entry which is preliminary data.</text>
</comment>
<name>A0A317QC84_9GAMM</name>
<dbReference type="PANTHER" id="PTHR33973:SF4">
    <property type="entry name" value="OS07G0153300 PROTEIN"/>
    <property type="match status" value="1"/>
</dbReference>
<feature type="compositionally biased region" description="Low complexity" evidence="1">
    <location>
        <begin position="267"/>
        <end position="285"/>
    </location>
</feature>
<dbReference type="EMBL" id="QGTT01000002">
    <property type="protein sequence ID" value="PWW15020.1"/>
    <property type="molecule type" value="Genomic_DNA"/>
</dbReference>
<dbReference type="InterPro" id="IPR010775">
    <property type="entry name" value="DUF1365"/>
</dbReference>
<feature type="region of interest" description="Disordered" evidence="1">
    <location>
        <begin position="267"/>
        <end position="292"/>
    </location>
</feature>
<dbReference type="PANTHER" id="PTHR33973">
    <property type="entry name" value="OS07G0153300 PROTEIN"/>
    <property type="match status" value="1"/>
</dbReference>
<dbReference type="AlphaFoldDB" id="A0A317QC84"/>
<evidence type="ECO:0000313" key="3">
    <source>
        <dbReference type="Proteomes" id="UP000246964"/>
    </source>
</evidence>